<sequence>MPFRSCCNFQYLRTPMGAVKVVNVIFGATSLILVALSYVSVWTLAVFTGTVSTCLLLSLLYMTFHLFASSRFVHSKANRVTSFIYHVLAGTALIVAGLELVGWSEYDSKCTHDCPRLYTIGIAKTLTFMNGTLYMIAGFLGVKDDDMLDTETASEEDIPLLASTTLLTSVPGSHNHSYDHHNSRVSFDDVRSNFYHNRQHPHNHNSEYAFNNSCSSSLCSGSNNQFVINGKKTRNMSMAFSLPASGYKDLKIIRE</sequence>
<organism evidence="2 3">
    <name type="scientific">Orchesella dallaii</name>
    <dbReference type="NCBI Taxonomy" id="48710"/>
    <lineage>
        <taxon>Eukaryota</taxon>
        <taxon>Metazoa</taxon>
        <taxon>Ecdysozoa</taxon>
        <taxon>Arthropoda</taxon>
        <taxon>Hexapoda</taxon>
        <taxon>Collembola</taxon>
        <taxon>Entomobryomorpha</taxon>
        <taxon>Entomobryoidea</taxon>
        <taxon>Orchesellidae</taxon>
        <taxon>Orchesellinae</taxon>
        <taxon>Orchesella</taxon>
    </lineage>
</organism>
<evidence type="ECO:0000313" key="2">
    <source>
        <dbReference type="EMBL" id="CAL8088884.1"/>
    </source>
</evidence>
<dbReference type="EMBL" id="CAXLJM020000023">
    <property type="protein sequence ID" value="CAL8088884.1"/>
    <property type="molecule type" value="Genomic_DNA"/>
</dbReference>
<keyword evidence="3" id="KW-1185">Reference proteome</keyword>
<feature type="transmembrane region" description="Helical" evidence="1">
    <location>
        <begin position="118"/>
        <end position="142"/>
    </location>
</feature>
<evidence type="ECO:0000256" key="1">
    <source>
        <dbReference type="SAM" id="Phobius"/>
    </source>
</evidence>
<feature type="transmembrane region" description="Helical" evidence="1">
    <location>
        <begin position="45"/>
        <end position="68"/>
    </location>
</feature>
<comment type="caution">
    <text evidence="2">The sequence shown here is derived from an EMBL/GenBank/DDBJ whole genome shotgun (WGS) entry which is preliminary data.</text>
</comment>
<keyword evidence="1" id="KW-0812">Transmembrane</keyword>
<keyword evidence="1" id="KW-1133">Transmembrane helix</keyword>
<dbReference type="Proteomes" id="UP001642540">
    <property type="component" value="Unassembled WGS sequence"/>
</dbReference>
<name>A0ABP1Q4D5_9HEXA</name>
<gene>
    <name evidence="2" type="ORF">ODALV1_LOCUS7196</name>
</gene>
<feature type="transmembrane region" description="Helical" evidence="1">
    <location>
        <begin position="80"/>
        <end position="98"/>
    </location>
</feature>
<keyword evidence="1" id="KW-0472">Membrane</keyword>
<protein>
    <submittedName>
        <fullName evidence="2">Uncharacterized protein</fullName>
    </submittedName>
</protein>
<proteinExistence type="predicted"/>
<accession>A0ABP1Q4D5</accession>
<evidence type="ECO:0000313" key="3">
    <source>
        <dbReference type="Proteomes" id="UP001642540"/>
    </source>
</evidence>
<feature type="transmembrane region" description="Helical" evidence="1">
    <location>
        <begin position="21"/>
        <end position="39"/>
    </location>
</feature>
<reference evidence="2 3" key="1">
    <citation type="submission" date="2024-08" db="EMBL/GenBank/DDBJ databases">
        <authorList>
            <person name="Cucini C."/>
            <person name="Frati F."/>
        </authorList>
    </citation>
    <scope>NUCLEOTIDE SEQUENCE [LARGE SCALE GENOMIC DNA]</scope>
</reference>